<dbReference type="InterPro" id="IPR027417">
    <property type="entry name" value="P-loop_NTPase"/>
</dbReference>
<keyword evidence="4 10" id="KW-0699">rRNA-binding</keyword>
<dbReference type="Proteomes" id="UP000253857">
    <property type="component" value="Unassembled WGS sequence"/>
</dbReference>
<dbReference type="CDD" id="cd01854">
    <property type="entry name" value="YjeQ_EngC"/>
    <property type="match status" value="1"/>
</dbReference>
<dbReference type="GO" id="GO:0019843">
    <property type="term" value="F:rRNA binding"/>
    <property type="evidence" value="ECO:0007669"/>
    <property type="project" value="UniProtKB-KW"/>
</dbReference>
<keyword evidence="7 10" id="KW-0862">Zinc</keyword>
<evidence type="ECO:0000313" key="16">
    <source>
        <dbReference type="Proteomes" id="UP000253915"/>
    </source>
</evidence>
<evidence type="ECO:0000256" key="10">
    <source>
        <dbReference type="HAMAP-Rule" id="MF_01820"/>
    </source>
</evidence>
<dbReference type="PANTHER" id="PTHR32120:SF10">
    <property type="entry name" value="SMALL RIBOSOMAL SUBUNIT BIOGENESIS GTPASE RSGA"/>
    <property type="match status" value="1"/>
</dbReference>
<organism evidence="13 15">
    <name type="scientific">Eggerthella lenta</name>
    <name type="common">Eubacterium lentum</name>
    <dbReference type="NCBI Taxonomy" id="84112"/>
    <lineage>
        <taxon>Bacteria</taxon>
        <taxon>Bacillati</taxon>
        <taxon>Actinomycetota</taxon>
        <taxon>Coriobacteriia</taxon>
        <taxon>Eggerthellales</taxon>
        <taxon>Eggerthellaceae</taxon>
        <taxon>Eggerthella</taxon>
    </lineage>
</organism>
<keyword evidence="5 10" id="KW-0547">Nucleotide-binding</keyword>
<feature type="binding site" evidence="10">
    <location>
        <begin position="154"/>
        <end position="157"/>
    </location>
    <ligand>
        <name>GTP</name>
        <dbReference type="ChEBI" id="CHEBI:37565"/>
    </ligand>
</feature>
<dbReference type="GO" id="GO:0005525">
    <property type="term" value="F:GTP binding"/>
    <property type="evidence" value="ECO:0007669"/>
    <property type="project" value="UniProtKB-UniRule"/>
</dbReference>
<dbReference type="PANTHER" id="PTHR32120">
    <property type="entry name" value="SMALL RIBOSOMAL SUBUNIT BIOGENESIS GTPASE RSGA"/>
    <property type="match status" value="1"/>
</dbReference>
<gene>
    <name evidence="10 13" type="primary">rsgA</name>
    <name evidence="14" type="ORF">C1853_00220</name>
    <name evidence="13" type="ORF">C1871_03105</name>
</gene>
<feature type="binding site" evidence="10">
    <location>
        <position position="293"/>
    </location>
    <ligand>
        <name>Zn(2+)</name>
        <dbReference type="ChEBI" id="CHEBI:29105"/>
    </ligand>
</feature>
<dbReference type="RefSeq" id="WP_015760467.1">
    <property type="nucleotide sequence ID" value="NZ_AP031442.1"/>
</dbReference>
<dbReference type="OMA" id="QYEPKLE"/>
<dbReference type="PROSITE" id="PS51721">
    <property type="entry name" value="G_CP"/>
    <property type="match status" value="1"/>
</dbReference>
<comment type="caution">
    <text evidence="13">The sequence shown here is derived from an EMBL/GenBank/DDBJ whole genome shotgun (WGS) entry which is preliminary data.</text>
</comment>
<accession>A0A369NEV0</accession>
<evidence type="ECO:0000256" key="3">
    <source>
        <dbReference type="ARBA" id="ARBA00022723"/>
    </source>
</evidence>
<evidence type="ECO:0000313" key="15">
    <source>
        <dbReference type="Proteomes" id="UP000253857"/>
    </source>
</evidence>
<dbReference type="HAMAP" id="MF_01820">
    <property type="entry name" value="GTPase_RsgA"/>
    <property type="match status" value="1"/>
</dbReference>
<name>A0A369NEV0_EGGLN</name>
<feature type="binding site" evidence="10">
    <location>
        <position position="299"/>
    </location>
    <ligand>
        <name>Zn(2+)</name>
        <dbReference type="ChEBI" id="CHEBI:29105"/>
    </ligand>
</feature>
<comment type="function">
    <text evidence="10">One of several proteins that assist in the late maturation steps of the functional core of the 30S ribosomal subunit. Helps release RbfA from mature subunits. May play a role in the assembly of ribosomal proteins into the subunit. Circularly permuted GTPase that catalyzes slow GTP hydrolysis, GTPase activity is stimulated by the 30S ribosomal subunit.</text>
</comment>
<evidence type="ECO:0000256" key="9">
    <source>
        <dbReference type="ARBA" id="ARBA00023134"/>
    </source>
</evidence>
<feature type="binding site" evidence="10">
    <location>
        <begin position="206"/>
        <end position="214"/>
    </location>
    <ligand>
        <name>GTP</name>
        <dbReference type="ChEBI" id="CHEBI:37565"/>
    </ligand>
</feature>
<dbReference type="Pfam" id="PF03193">
    <property type="entry name" value="RsgA_GTPase"/>
    <property type="match status" value="1"/>
</dbReference>
<protein>
    <recommendedName>
        <fullName evidence="10">Small ribosomal subunit biogenesis GTPase RsgA</fullName>
        <ecNumber evidence="10">3.6.1.-</ecNumber>
    </recommendedName>
</protein>
<evidence type="ECO:0000256" key="7">
    <source>
        <dbReference type="ARBA" id="ARBA00022833"/>
    </source>
</evidence>
<dbReference type="GO" id="GO:0042274">
    <property type="term" value="P:ribosomal small subunit biogenesis"/>
    <property type="evidence" value="ECO:0007669"/>
    <property type="project" value="UniProtKB-UniRule"/>
</dbReference>
<dbReference type="Gene3D" id="1.10.40.50">
    <property type="entry name" value="Probable gtpase engc, domain 3"/>
    <property type="match status" value="1"/>
</dbReference>
<evidence type="ECO:0000256" key="5">
    <source>
        <dbReference type="ARBA" id="ARBA00022741"/>
    </source>
</evidence>
<keyword evidence="9 10" id="KW-0342">GTP-binding</keyword>
<keyword evidence="2 10" id="KW-0690">Ribosome biogenesis</keyword>
<comment type="cofactor">
    <cofactor evidence="10">
        <name>Zn(2+)</name>
        <dbReference type="ChEBI" id="CHEBI:29105"/>
    </cofactor>
    <text evidence="10">Binds 1 zinc ion per subunit.</text>
</comment>
<feature type="domain" description="CP-type G" evidence="12">
    <location>
        <begin position="106"/>
        <end position="263"/>
    </location>
</feature>
<dbReference type="InterPro" id="IPR030378">
    <property type="entry name" value="G_CP_dom"/>
</dbReference>
<keyword evidence="6 10" id="KW-0378">Hydrolase</keyword>
<evidence type="ECO:0000256" key="8">
    <source>
        <dbReference type="ARBA" id="ARBA00022884"/>
    </source>
</evidence>
<reference evidence="15 16" key="1">
    <citation type="journal article" date="2018" name="Elife">
        <title>Discovery and characterization of a prevalent human gut bacterial enzyme sufficient for the inactivation of a family of plant toxins.</title>
        <authorList>
            <person name="Koppel N."/>
            <person name="Bisanz J.E."/>
            <person name="Pandelia M.E."/>
            <person name="Turnbaugh P.J."/>
            <person name="Balskus E.P."/>
        </authorList>
    </citation>
    <scope>NUCLEOTIDE SEQUENCE [LARGE SCALE GENOMIC DNA]</scope>
    <source>
        <strain evidence="14 16">16A</strain>
        <strain evidence="13 15">FAA1-1-60AUCSF</strain>
    </source>
</reference>
<dbReference type="EMBL" id="PPUQ01000001">
    <property type="protein sequence ID" value="RDC41512.1"/>
    <property type="molecule type" value="Genomic_DNA"/>
</dbReference>
<evidence type="ECO:0000256" key="2">
    <source>
        <dbReference type="ARBA" id="ARBA00022517"/>
    </source>
</evidence>
<dbReference type="Proteomes" id="UP000253915">
    <property type="component" value="Unassembled WGS sequence"/>
</dbReference>
<dbReference type="PROSITE" id="PS50936">
    <property type="entry name" value="ENGC_GTPASE"/>
    <property type="match status" value="1"/>
</dbReference>
<comment type="similarity">
    <text evidence="10">Belongs to the TRAFAC class YlqF/YawG GTPase family. RsgA subfamily.</text>
</comment>
<dbReference type="InterPro" id="IPR010914">
    <property type="entry name" value="RsgA_GTPase_dom"/>
</dbReference>
<evidence type="ECO:0000256" key="1">
    <source>
        <dbReference type="ARBA" id="ARBA00022490"/>
    </source>
</evidence>
<evidence type="ECO:0000259" key="11">
    <source>
        <dbReference type="PROSITE" id="PS50936"/>
    </source>
</evidence>
<evidence type="ECO:0000256" key="6">
    <source>
        <dbReference type="ARBA" id="ARBA00022801"/>
    </source>
</evidence>
<feature type="domain" description="EngC GTPase" evidence="11">
    <location>
        <begin position="115"/>
        <end position="261"/>
    </location>
</feature>
<keyword evidence="1 10" id="KW-0963">Cytoplasm</keyword>
<evidence type="ECO:0000259" key="12">
    <source>
        <dbReference type="PROSITE" id="PS51721"/>
    </source>
</evidence>
<dbReference type="Gene3D" id="3.40.50.300">
    <property type="entry name" value="P-loop containing nucleotide triphosphate hydrolases"/>
    <property type="match status" value="1"/>
</dbReference>
<dbReference type="InterPro" id="IPR004881">
    <property type="entry name" value="Ribosome_biogen_GTPase_RsgA"/>
</dbReference>
<feature type="binding site" evidence="10">
    <location>
        <position position="291"/>
    </location>
    <ligand>
        <name>Zn(2+)</name>
        <dbReference type="ChEBI" id="CHEBI:29105"/>
    </ligand>
</feature>
<evidence type="ECO:0000313" key="13">
    <source>
        <dbReference type="EMBL" id="RDB88438.1"/>
    </source>
</evidence>
<dbReference type="SUPFAM" id="SSF52540">
    <property type="entry name" value="P-loop containing nucleoside triphosphate hydrolases"/>
    <property type="match status" value="1"/>
</dbReference>
<dbReference type="GO" id="GO:0005737">
    <property type="term" value="C:cytoplasm"/>
    <property type="evidence" value="ECO:0007669"/>
    <property type="project" value="UniProtKB-SubCell"/>
</dbReference>
<dbReference type="EMBL" id="PPTY01000002">
    <property type="protein sequence ID" value="RDB88438.1"/>
    <property type="molecule type" value="Genomic_DNA"/>
</dbReference>
<dbReference type="AlphaFoldDB" id="A0A369NEV0"/>
<evidence type="ECO:0000313" key="14">
    <source>
        <dbReference type="EMBL" id="RDC41512.1"/>
    </source>
</evidence>
<keyword evidence="3 10" id="KW-0479">Metal-binding</keyword>
<feature type="binding site" evidence="10">
    <location>
        <position position="286"/>
    </location>
    <ligand>
        <name>Zn(2+)</name>
        <dbReference type="ChEBI" id="CHEBI:29105"/>
    </ligand>
</feature>
<comment type="subunit">
    <text evidence="10">Monomer. Associates with 30S ribosomal subunit, binds 16S rRNA.</text>
</comment>
<dbReference type="GO" id="GO:0046872">
    <property type="term" value="F:metal ion binding"/>
    <property type="evidence" value="ECO:0007669"/>
    <property type="project" value="UniProtKB-KW"/>
</dbReference>
<dbReference type="GO" id="GO:0003924">
    <property type="term" value="F:GTPase activity"/>
    <property type="evidence" value="ECO:0007669"/>
    <property type="project" value="UniProtKB-UniRule"/>
</dbReference>
<comment type="subcellular location">
    <subcellularLocation>
        <location evidence="10">Cytoplasm</location>
    </subcellularLocation>
</comment>
<dbReference type="EC" id="3.6.1.-" evidence="10"/>
<keyword evidence="8 10" id="KW-0694">RNA-binding</keyword>
<evidence type="ECO:0000256" key="4">
    <source>
        <dbReference type="ARBA" id="ARBA00022730"/>
    </source>
</evidence>
<dbReference type="NCBIfam" id="TIGR00157">
    <property type="entry name" value="ribosome small subunit-dependent GTPase A"/>
    <property type="match status" value="1"/>
</dbReference>
<proteinExistence type="inferred from homology"/>
<sequence length="356" mass="38399">MTAVDLRAYGVTDAIMRQAREASGIHDPVVGRILSQAHELYRVVGEQGELFAEASGKLRHTACSAADFPAAGDFVLLDRATDTAGRAVIAQVLPRTSAFVRKAAGAALEQQVVAANIDVAFLCMSLVGDFNLRRLERYLTLAWESGAVPVVVLTKADACDSLERRLAAVQSVAFGVDVLAVSSMGECGCEAVRPYLRPGRTAALLGSSGVGKSTLVNRLLGEEVLETRDVRADGRGRHATTRRQLVLLPGGGLVMDTPGMRELGLGEAAGGFEQGFADVERLFASCRFSNCTHTSEPGCAVYEAIADRELSERRWQAYRKLRAEAAFAEDRAGYLARKERKFKDISKAVKRLPAKR</sequence>